<feature type="region of interest" description="Disordered" evidence="2">
    <location>
        <begin position="583"/>
        <end position="653"/>
    </location>
</feature>
<feature type="compositionally biased region" description="Low complexity" evidence="2">
    <location>
        <begin position="23"/>
        <end position="38"/>
    </location>
</feature>
<keyword evidence="4" id="KW-1185">Reference proteome</keyword>
<dbReference type="GO" id="GO:0000340">
    <property type="term" value="F:RNA 7-methylguanosine cap binding"/>
    <property type="evidence" value="ECO:0007669"/>
    <property type="project" value="TreeGrafter"/>
</dbReference>
<dbReference type="InterPro" id="IPR023398">
    <property type="entry name" value="TIF_eIF4e-like"/>
</dbReference>
<evidence type="ECO:0000256" key="2">
    <source>
        <dbReference type="SAM" id="MobiDB-lite"/>
    </source>
</evidence>
<feature type="region of interest" description="Disordered" evidence="2">
    <location>
        <begin position="1"/>
        <end position="185"/>
    </location>
</feature>
<feature type="compositionally biased region" description="Low complexity" evidence="2">
    <location>
        <begin position="330"/>
        <end position="347"/>
    </location>
</feature>
<proteinExistence type="inferred from homology"/>
<evidence type="ECO:0000313" key="4">
    <source>
        <dbReference type="Proteomes" id="UP000738325"/>
    </source>
</evidence>
<feature type="compositionally biased region" description="Low complexity" evidence="2">
    <location>
        <begin position="67"/>
        <end position="87"/>
    </location>
</feature>
<dbReference type="PANTHER" id="PTHR11960:SF73">
    <property type="entry name" value="TRANSLATION INITIATION FACTOR 4E, PUTATIVE-RELATED"/>
    <property type="match status" value="1"/>
</dbReference>
<dbReference type="OrthoDB" id="590761at2759"/>
<organism evidence="3 4">
    <name type="scientific">Dissophora globulifera</name>
    <dbReference type="NCBI Taxonomy" id="979702"/>
    <lineage>
        <taxon>Eukaryota</taxon>
        <taxon>Fungi</taxon>
        <taxon>Fungi incertae sedis</taxon>
        <taxon>Mucoromycota</taxon>
        <taxon>Mortierellomycotina</taxon>
        <taxon>Mortierellomycetes</taxon>
        <taxon>Mortierellales</taxon>
        <taxon>Mortierellaceae</taxon>
        <taxon>Dissophora</taxon>
    </lineage>
</organism>
<dbReference type="GO" id="GO:0003743">
    <property type="term" value="F:translation initiation factor activity"/>
    <property type="evidence" value="ECO:0007669"/>
    <property type="project" value="UniProtKB-KW"/>
</dbReference>
<dbReference type="AlphaFoldDB" id="A0A9P6RBV9"/>
<accession>A0A9P6RBV9</accession>
<name>A0A9P6RBV9_9FUNG</name>
<dbReference type="Proteomes" id="UP000738325">
    <property type="component" value="Unassembled WGS sequence"/>
</dbReference>
<dbReference type="InterPro" id="IPR001040">
    <property type="entry name" value="TIF_eIF_4E"/>
</dbReference>
<feature type="compositionally biased region" description="Basic and acidic residues" evidence="2">
    <location>
        <begin position="620"/>
        <end position="633"/>
    </location>
</feature>
<feature type="compositionally biased region" description="Low complexity" evidence="2">
    <location>
        <begin position="598"/>
        <end position="615"/>
    </location>
</feature>
<feature type="compositionally biased region" description="Low complexity" evidence="2">
    <location>
        <begin position="97"/>
        <end position="115"/>
    </location>
</feature>
<dbReference type="SUPFAM" id="SSF55418">
    <property type="entry name" value="eIF4e-like"/>
    <property type="match status" value="1"/>
</dbReference>
<dbReference type="GO" id="GO:0016281">
    <property type="term" value="C:eukaryotic translation initiation factor 4F complex"/>
    <property type="evidence" value="ECO:0007669"/>
    <property type="project" value="TreeGrafter"/>
</dbReference>
<protein>
    <submittedName>
        <fullName evidence="3">Uncharacterized protein</fullName>
    </submittedName>
</protein>
<gene>
    <name evidence="3" type="ORF">BGZ99_007531</name>
</gene>
<reference evidence="3" key="1">
    <citation type="journal article" date="2020" name="Fungal Divers.">
        <title>Resolving the Mortierellaceae phylogeny through synthesis of multi-gene phylogenetics and phylogenomics.</title>
        <authorList>
            <person name="Vandepol N."/>
            <person name="Liber J."/>
            <person name="Desiro A."/>
            <person name="Na H."/>
            <person name="Kennedy M."/>
            <person name="Barry K."/>
            <person name="Grigoriev I.V."/>
            <person name="Miller A.N."/>
            <person name="O'Donnell K."/>
            <person name="Stajich J.E."/>
            <person name="Bonito G."/>
        </authorList>
    </citation>
    <scope>NUCLEOTIDE SEQUENCE</scope>
    <source>
        <strain evidence="3">REB-010B</strain>
    </source>
</reference>
<comment type="caution">
    <text evidence="3">The sequence shown here is derived from an EMBL/GenBank/DDBJ whole genome shotgun (WGS) entry which is preliminary data.</text>
</comment>
<dbReference type="PANTHER" id="PTHR11960">
    <property type="entry name" value="EUKARYOTIC TRANSLATION INITIATION FACTOR 4E RELATED"/>
    <property type="match status" value="1"/>
</dbReference>
<sequence>MSSSHAALDAETAAITSNAGRDALAPTSAAAAASRASSQGPWRPASLAGRNSPAPAQSPTFRDTSDHGSSSHSGMTPLRSSGAGASASERHRPQPLAASATSSSLSSSPGAAWQSTSKRPTAPSSAPFSADRYNGGDQHAAASSSPVLGPFSSFSRSTSNSTPTHSTSSSGFSAPAQVAGLGSNSGSGLSTGVGIGSSTATSQKQPLNMEALAAKFADSKETKEKFAKLQLSPALSPTSLVDKDRRAPMGSFAPSPSSSHITHIKVQRTASLNQNAHSTLIPKGSGGRLQPGHLAQTTDMRRTASHNNAFSSGLGMPVGPGSGSLDHGSHGNLNGNGSINSFSNGGQNHNGPNGALNSSSQLAPFSLSQMTRTPRRPSLNPPDHPAVGLQDQVSPMQTPLPSPLMADKHPLQHSWCVLVELFARYFNWIERPHKMENSANYHLFKNGIKPMWEDPANANGGRWIVTLLSKRPELLDRCWMELAYALVGEQLDAGDDICGAVLSRRTKADRLAVWVRDRENVEAINGIGKRLIKLLDLASEKITLEFQITTDPRLTGVPKSYITLEAIKKELARESPSMLLTASYSSEADSTPSLSNDSVSVTPVSAVAPSPATPSGNGFEADRAAHERVEKQEGVSNGSTGLLISVNGEESMF</sequence>
<feature type="compositionally biased region" description="Polar residues" evidence="2">
    <location>
        <begin position="116"/>
        <end position="127"/>
    </location>
</feature>
<feature type="compositionally biased region" description="Polar residues" evidence="2">
    <location>
        <begin position="349"/>
        <end position="372"/>
    </location>
</feature>
<keyword evidence="1" id="KW-0396">Initiation factor</keyword>
<comment type="similarity">
    <text evidence="1">Belongs to the eukaryotic initiation factor 4E family.</text>
</comment>
<dbReference type="Gene3D" id="3.30.760.10">
    <property type="entry name" value="RNA Cap, Translation Initiation Factor Eif4e"/>
    <property type="match status" value="1"/>
</dbReference>
<feature type="compositionally biased region" description="Polar residues" evidence="2">
    <location>
        <begin position="583"/>
        <end position="597"/>
    </location>
</feature>
<keyword evidence="1" id="KW-0694">RNA-binding</keyword>
<dbReference type="Pfam" id="PF01652">
    <property type="entry name" value="IF4E"/>
    <property type="match status" value="1"/>
</dbReference>
<dbReference type="EMBL" id="JAAAIP010000547">
    <property type="protein sequence ID" value="KAG0315320.1"/>
    <property type="molecule type" value="Genomic_DNA"/>
</dbReference>
<evidence type="ECO:0000313" key="3">
    <source>
        <dbReference type="EMBL" id="KAG0315320.1"/>
    </source>
</evidence>
<feature type="region of interest" description="Disordered" evidence="2">
    <location>
        <begin position="306"/>
        <end position="397"/>
    </location>
</feature>
<feature type="compositionally biased region" description="Low complexity" evidence="2">
    <location>
        <begin position="150"/>
        <end position="173"/>
    </location>
</feature>
<evidence type="ECO:0000256" key="1">
    <source>
        <dbReference type="RuleBase" id="RU004374"/>
    </source>
</evidence>
<keyword evidence="1" id="KW-0648">Protein biosynthesis</keyword>